<feature type="non-terminal residue" evidence="1">
    <location>
        <position position="1"/>
    </location>
</feature>
<organism evidence="1 2">
    <name type="scientific">Scyliorhinus torazame</name>
    <name type="common">Cloudy catshark</name>
    <name type="synonym">Catulus torazame</name>
    <dbReference type="NCBI Taxonomy" id="75743"/>
    <lineage>
        <taxon>Eukaryota</taxon>
        <taxon>Metazoa</taxon>
        <taxon>Chordata</taxon>
        <taxon>Craniata</taxon>
        <taxon>Vertebrata</taxon>
        <taxon>Chondrichthyes</taxon>
        <taxon>Elasmobranchii</taxon>
        <taxon>Galeomorphii</taxon>
        <taxon>Galeoidea</taxon>
        <taxon>Carcharhiniformes</taxon>
        <taxon>Scyliorhinidae</taxon>
        <taxon>Scyliorhinus</taxon>
    </lineage>
</organism>
<proteinExistence type="predicted"/>
<evidence type="ECO:0000313" key="1">
    <source>
        <dbReference type="EMBL" id="GCB81999.1"/>
    </source>
</evidence>
<sequence length="91" mass="10140">VEKLLCMSPVDFHGIFQLDERRRDAVIALGVFLTESNLQHKETVVPYLLRLLKGLPKVQWIEDSSGKKSRGNVISFVFSVLLDLLTADGGA</sequence>
<gene>
    <name evidence="1" type="ORF">scyTo_0022263</name>
</gene>
<protein>
    <submittedName>
        <fullName evidence="1">Uncharacterized protein</fullName>
    </submittedName>
</protein>
<dbReference type="STRING" id="75743.A0A401Q9E4"/>
<dbReference type="Proteomes" id="UP000288216">
    <property type="component" value="Unassembled WGS sequence"/>
</dbReference>
<evidence type="ECO:0000313" key="2">
    <source>
        <dbReference type="Proteomes" id="UP000288216"/>
    </source>
</evidence>
<dbReference type="EMBL" id="BFAA01021861">
    <property type="protein sequence ID" value="GCB81999.1"/>
    <property type="molecule type" value="Genomic_DNA"/>
</dbReference>
<dbReference type="OrthoDB" id="8848154at2759"/>
<keyword evidence="2" id="KW-1185">Reference proteome</keyword>
<dbReference type="AlphaFoldDB" id="A0A401Q9E4"/>
<accession>A0A401Q9E4</accession>
<comment type="caution">
    <text evidence="1">The sequence shown here is derived from an EMBL/GenBank/DDBJ whole genome shotgun (WGS) entry which is preliminary data.</text>
</comment>
<name>A0A401Q9E4_SCYTO</name>
<reference evidence="1 2" key="1">
    <citation type="journal article" date="2018" name="Nat. Ecol. Evol.">
        <title>Shark genomes provide insights into elasmobranch evolution and the origin of vertebrates.</title>
        <authorList>
            <person name="Hara Y"/>
            <person name="Yamaguchi K"/>
            <person name="Onimaru K"/>
            <person name="Kadota M"/>
            <person name="Koyanagi M"/>
            <person name="Keeley SD"/>
            <person name="Tatsumi K"/>
            <person name="Tanaka K"/>
            <person name="Motone F"/>
            <person name="Kageyama Y"/>
            <person name="Nozu R"/>
            <person name="Adachi N"/>
            <person name="Nishimura O"/>
            <person name="Nakagawa R"/>
            <person name="Tanegashima C"/>
            <person name="Kiyatake I"/>
            <person name="Matsumoto R"/>
            <person name="Murakumo K"/>
            <person name="Nishida K"/>
            <person name="Terakita A"/>
            <person name="Kuratani S"/>
            <person name="Sato K"/>
            <person name="Hyodo S Kuraku.S."/>
        </authorList>
    </citation>
    <scope>NUCLEOTIDE SEQUENCE [LARGE SCALE GENOMIC DNA]</scope>
</reference>